<feature type="region of interest" description="Disordered" evidence="1">
    <location>
        <begin position="1"/>
        <end position="79"/>
    </location>
</feature>
<name>Q601C7_MESH2</name>
<feature type="compositionally biased region" description="Low complexity" evidence="1">
    <location>
        <begin position="52"/>
        <end position="79"/>
    </location>
</feature>
<gene>
    <name evidence="2" type="ordered locus">mhp275</name>
</gene>
<dbReference type="AlphaFoldDB" id="Q601C7"/>
<evidence type="ECO:0000313" key="3">
    <source>
        <dbReference type="Proteomes" id="UP000006822"/>
    </source>
</evidence>
<dbReference type="HOGENOM" id="CLU_594230_0_0_14"/>
<reference evidence="2 3" key="1">
    <citation type="journal article" date="2004" name="J. Bacteriol.">
        <title>The genome sequence of Mycoplasma hyopneumoniae strain 232, the agent of swine mycoplasmosis.</title>
        <authorList>
            <person name="Minion F.C."/>
            <person name="Lefkowitz E.J."/>
            <person name="Madsen M.L."/>
            <person name="Cleary B.J."/>
            <person name="Swartzell S.M."/>
            <person name="Mahairas G.G."/>
        </authorList>
    </citation>
    <scope>NUCLEOTIDE SEQUENCE [LARGE SCALE GENOMIC DNA]</scope>
    <source>
        <strain evidence="2 3">232</strain>
    </source>
</reference>
<organism evidence="2 3">
    <name type="scientific">Mesomycoplasma hyopneumoniae (strain 232)</name>
    <name type="common">Mycoplasma hyopneumoniae</name>
    <dbReference type="NCBI Taxonomy" id="295358"/>
    <lineage>
        <taxon>Bacteria</taxon>
        <taxon>Bacillati</taxon>
        <taxon>Mycoplasmatota</taxon>
        <taxon>Mycoplasmoidales</taxon>
        <taxon>Metamycoplasmataceae</taxon>
        <taxon>Mesomycoplasma</taxon>
    </lineage>
</organism>
<dbReference type="PhylomeDB" id="Q601C7"/>
<dbReference type="Proteomes" id="UP000006822">
    <property type="component" value="Chromosome"/>
</dbReference>
<feature type="compositionally biased region" description="Polar residues" evidence="1">
    <location>
        <begin position="8"/>
        <end position="21"/>
    </location>
</feature>
<sequence>MIEGLKSKANTQKTEKNSPTQPKKPEVSLAKTTENSAKTVKVSTFAEEAKGQSQSQQTQPVSTSSPQTSQNSVSNSTSSTNLALENEKFGTSIWTAFNFANIYNLENTKSEYEISTLGNKLFFDFKLVDKTNQNLILAQSKISLNNIINSNKSAYDIIKKFNPDVFLDGTINYQDQGKDKKEFILKDLSDNKLIFKSEDAIQTDQGLELKKPLKLSPTTNSSSTTSQKTNKKDDIGVFWLALQVNNITDFKNHHLISDGKGNGIILNKYKVKDETGYQLGLEYPGRNENNFITDIVDLVDGFIKFIFGWKQDQNNSSFLDTPSLLIDFNKYKNKKNTEFIKANTKILLEVVENNDRLSVSVFSSQAGKNHKQIIENRMHRSLHYKKADKAKEGVSPIPSFTDILNELQIGATDSDPKTQKAPVTFKAFMMSNDKNLVFGSNINNQEIRQALIDAYIVDKN</sequence>
<feature type="compositionally biased region" description="Polar residues" evidence="1">
    <location>
        <begin position="30"/>
        <end position="42"/>
    </location>
</feature>
<proteinExistence type="predicted"/>
<evidence type="ECO:0000256" key="1">
    <source>
        <dbReference type="SAM" id="MobiDB-lite"/>
    </source>
</evidence>
<dbReference type="KEGG" id="mhy:mhp275"/>
<protein>
    <submittedName>
        <fullName evidence="2">Uncharacterized protein</fullName>
    </submittedName>
</protein>
<evidence type="ECO:0000313" key="2">
    <source>
        <dbReference type="EMBL" id="AAV27496.1"/>
    </source>
</evidence>
<dbReference type="EMBL" id="AE017332">
    <property type="protein sequence ID" value="AAV27496.1"/>
    <property type="molecule type" value="Genomic_DNA"/>
</dbReference>
<accession>Q601C7</accession>